<keyword evidence="2" id="KW-1185">Reference proteome</keyword>
<name>A0ACC1AD02_9ROSI</name>
<comment type="caution">
    <text evidence="1">The sequence shown here is derived from an EMBL/GenBank/DDBJ whole genome shotgun (WGS) entry which is preliminary data.</text>
</comment>
<dbReference type="EMBL" id="CM047907">
    <property type="protein sequence ID" value="KAJ0084672.1"/>
    <property type="molecule type" value="Genomic_DNA"/>
</dbReference>
<evidence type="ECO:0000313" key="2">
    <source>
        <dbReference type="Proteomes" id="UP001164250"/>
    </source>
</evidence>
<organism evidence="1 2">
    <name type="scientific">Pistacia atlantica</name>
    <dbReference type="NCBI Taxonomy" id="434234"/>
    <lineage>
        <taxon>Eukaryota</taxon>
        <taxon>Viridiplantae</taxon>
        <taxon>Streptophyta</taxon>
        <taxon>Embryophyta</taxon>
        <taxon>Tracheophyta</taxon>
        <taxon>Spermatophyta</taxon>
        <taxon>Magnoliopsida</taxon>
        <taxon>eudicotyledons</taxon>
        <taxon>Gunneridae</taxon>
        <taxon>Pentapetalae</taxon>
        <taxon>rosids</taxon>
        <taxon>malvids</taxon>
        <taxon>Sapindales</taxon>
        <taxon>Anacardiaceae</taxon>
        <taxon>Pistacia</taxon>
    </lineage>
</organism>
<evidence type="ECO:0000313" key="1">
    <source>
        <dbReference type="EMBL" id="KAJ0084672.1"/>
    </source>
</evidence>
<accession>A0ACC1AD02</accession>
<gene>
    <name evidence="1" type="ORF">Patl1_31232</name>
</gene>
<protein>
    <submittedName>
        <fullName evidence="1">Uncharacterized protein</fullName>
    </submittedName>
</protein>
<reference evidence="2" key="1">
    <citation type="journal article" date="2023" name="G3 (Bethesda)">
        <title>Genome assembly and association tests identify interacting loci associated with vigor, precocity, and sex in interspecific pistachio rootstocks.</title>
        <authorList>
            <person name="Palmer W."/>
            <person name="Jacygrad E."/>
            <person name="Sagayaradj S."/>
            <person name="Cavanaugh K."/>
            <person name="Han R."/>
            <person name="Bertier L."/>
            <person name="Beede B."/>
            <person name="Kafkas S."/>
            <person name="Golino D."/>
            <person name="Preece J."/>
            <person name="Michelmore R."/>
        </authorList>
    </citation>
    <scope>NUCLEOTIDE SEQUENCE [LARGE SCALE GENOMIC DNA]</scope>
</reference>
<dbReference type="Proteomes" id="UP001164250">
    <property type="component" value="Chromosome 11"/>
</dbReference>
<proteinExistence type="predicted"/>
<sequence length="11" mass="1276">MHSTKRETPCS</sequence>